<dbReference type="PATRIC" id="fig|253.9.peg.3256"/>
<organism evidence="1 2">
    <name type="scientific">Chryseobacterium indologenes</name>
    <name type="common">Flavobacterium indologenes</name>
    <dbReference type="NCBI Taxonomy" id="253"/>
    <lineage>
        <taxon>Bacteria</taxon>
        <taxon>Pseudomonadati</taxon>
        <taxon>Bacteroidota</taxon>
        <taxon>Flavobacteriia</taxon>
        <taxon>Flavobacteriales</taxon>
        <taxon>Weeksellaceae</taxon>
        <taxon>Chryseobacterium group</taxon>
        <taxon>Chryseobacterium</taxon>
    </lineage>
</organism>
<dbReference type="OrthoDB" id="1257368at2"/>
<dbReference type="Proteomes" id="UP000037953">
    <property type="component" value="Unassembled WGS sequence"/>
</dbReference>
<reference evidence="2" key="2">
    <citation type="submission" date="2015-09" db="EMBL/GenBank/DDBJ databases">
        <title>Draft genome sequence of a multidrug-resistant Chryseobacterium indologenes isolate from Malaysia.</title>
        <authorList>
            <person name="Yu C.Y."/>
            <person name="Ang G.Y."/>
            <person name="Chan K.-G."/>
        </authorList>
    </citation>
    <scope>NUCLEOTIDE SEQUENCE [LARGE SCALE GENOMIC DNA]</scope>
    <source>
        <strain evidence="2">CI_885</strain>
    </source>
</reference>
<dbReference type="RefSeq" id="WP_062703618.1">
    <property type="nucleotide sequence ID" value="NZ_LJOD01000039.1"/>
</dbReference>
<reference evidence="1 2" key="1">
    <citation type="journal article" date="2015" name="Genom Data">
        <title>Draft genome sequence of a multidrug-resistant Chryseobacterium indologenes isolate from Malaysia.</title>
        <authorList>
            <person name="Yu C.Y."/>
            <person name="Ang G.Y."/>
            <person name="Cheng H.J."/>
            <person name="Cheong Y.M."/>
            <person name="Yin W.F."/>
            <person name="Chan K.G."/>
        </authorList>
    </citation>
    <scope>NUCLEOTIDE SEQUENCE [LARGE SCALE GENOMIC DNA]</scope>
    <source>
        <strain evidence="1 2">CI_885</strain>
    </source>
</reference>
<dbReference type="AlphaFoldDB" id="A0A0N0ITR1"/>
<gene>
    <name evidence="1" type="ORF">AOB46_22505</name>
</gene>
<protein>
    <submittedName>
        <fullName evidence="1">Uncharacterized protein</fullName>
    </submittedName>
</protein>
<evidence type="ECO:0000313" key="1">
    <source>
        <dbReference type="EMBL" id="KPE48973.1"/>
    </source>
</evidence>
<comment type="caution">
    <text evidence="1">The sequence shown here is derived from an EMBL/GenBank/DDBJ whole genome shotgun (WGS) entry which is preliminary data.</text>
</comment>
<proteinExistence type="predicted"/>
<accession>A0A0N0ITR1</accession>
<sequence>MRKLIYLILFYSSFAFSQISLTLKFLDKSSKVDEKQLIEIIIKNNSPINYILPIDTTDFKPFYNGESCVDFVDQESYKDLMLKVNFENQSDNEILMAIPQFKLMGKIDENDNRVIMELKRRDSLKDLQNKEVDHWKRVNRILQSNDWAIKNKFLVSNLIFLKPGQEFVYQKYFTPKKINYNQISGTYDYYNLLPNESYSFSLMYCIDERVYGYLTEKQKRKLKKFKFFTGSFKSNTLKWK</sequence>
<dbReference type="EMBL" id="LJOD01000039">
    <property type="protein sequence ID" value="KPE48973.1"/>
    <property type="molecule type" value="Genomic_DNA"/>
</dbReference>
<evidence type="ECO:0000313" key="2">
    <source>
        <dbReference type="Proteomes" id="UP000037953"/>
    </source>
</evidence>
<name>A0A0N0ITR1_CHRID</name>